<name>A0A078ATV8_STYLE</name>
<keyword evidence="2" id="KW-0479">Metal-binding</keyword>
<protein>
    <recommendedName>
        <fullName evidence="5">fructokinase</fullName>
        <ecNumber evidence="5">2.7.1.4</ecNumber>
    </recommendedName>
</protein>
<keyword evidence="4" id="KW-0460">Magnesium</keyword>
<keyword evidence="3" id="KW-0862">Zinc</keyword>
<dbReference type="SUPFAM" id="SSF53067">
    <property type="entry name" value="Actin-like ATPase domain"/>
    <property type="match status" value="1"/>
</dbReference>
<dbReference type="InterPro" id="IPR049874">
    <property type="entry name" value="ROK_cs"/>
</dbReference>
<evidence type="ECO:0000256" key="4">
    <source>
        <dbReference type="ARBA" id="ARBA00022842"/>
    </source>
</evidence>
<keyword evidence="8" id="KW-1185">Reference proteome</keyword>
<dbReference type="InterPro" id="IPR051804">
    <property type="entry name" value="Carb_Metab_Reg_Kinase/Isom"/>
</dbReference>
<proteinExistence type="predicted"/>
<dbReference type="OrthoDB" id="10260668at2759"/>
<evidence type="ECO:0000256" key="3">
    <source>
        <dbReference type="ARBA" id="ARBA00022833"/>
    </source>
</evidence>
<dbReference type="AlphaFoldDB" id="A0A078ATV8"/>
<dbReference type="PANTHER" id="PTHR42742:SF3">
    <property type="entry name" value="FRUCTOKINASE"/>
    <property type="match status" value="1"/>
</dbReference>
<dbReference type="Pfam" id="PF00480">
    <property type="entry name" value="ROK"/>
    <property type="match status" value="1"/>
</dbReference>
<dbReference type="InterPro" id="IPR000600">
    <property type="entry name" value="ROK"/>
</dbReference>
<evidence type="ECO:0000313" key="7">
    <source>
        <dbReference type="EMBL" id="CDW84283.1"/>
    </source>
</evidence>
<evidence type="ECO:0000256" key="2">
    <source>
        <dbReference type="ARBA" id="ARBA00022723"/>
    </source>
</evidence>
<comment type="cofactor">
    <cofactor evidence="1">
        <name>Mg(2+)</name>
        <dbReference type="ChEBI" id="CHEBI:18420"/>
    </cofactor>
</comment>
<dbReference type="InParanoid" id="A0A078ATV8"/>
<gene>
    <name evidence="7" type="primary">Contig7410.g370</name>
    <name evidence="7" type="ORF">STYLEM_13342</name>
</gene>
<sequence>MEGTESHTYHIGIETGGTSCKVGIMRDFGTENIVHSQVVNTRRPLDTIQEIIDFINSFSYIYNSVGIASFGPIGLDKSQDDYGYVTTTPKVEWQNFNLLGLILSGIKNKSDSFKVAFDTDVNIVAQFESDYGGHKDANGNLIYITVGTGIGIGVVLNGQMMHGLVHPEGGHQKVPIHKDEVDYPGVCVFHGNCLEGLCTNVSIARRKELADVEDNKTISDDDKVWDFVGYYLGVACSNLIFTMSAQKIVIGGGVMNREILYDKIRQHCFESLNGYIKHPRLASVEALRSFIVKPSLENNLGIIAAAMIGAKQQ</sequence>
<dbReference type="PROSITE" id="PS01125">
    <property type="entry name" value="ROK"/>
    <property type="match status" value="1"/>
</dbReference>
<dbReference type="GO" id="GO:0008865">
    <property type="term" value="F:fructokinase activity"/>
    <property type="evidence" value="ECO:0007669"/>
    <property type="project" value="UniProtKB-EC"/>
</dbReference>
<dbReference type="Gene3D" id="3.30.420.40">
    <property type="match status" value="2"/>
</dbReference>
<dbReference type="OMA" id="DIQAYYI"/>
<dbReference type="EMBL" id="CCKQ01012663">
    <property type="protein sequence ID" value="CDW84283.1"/>
    <property type="molecule type" value="Genomic_DNA"/>
</dbReference>
<comment type="catalytic activity">
    <reaction evidence="6">
        <text>D-fructose + ATP = D-fructose 6-phosphate + ADP + H(+)</text>
        <dbReference type="Rhea" id="RHEA:16125"/>
        <dbReference type="ChEBI" id="CHEBI:15378"/>
        <dbReference type="ChEBI" id="CHEBI:30616"/>
        <dbReference type="ChEBI" id="CHEBI:37721"/>
        <dbReference type="ChEBI" id="CHEBI:61527"/>
        <dbReference type="ChEBI" id="CHEBI:456216"/>
        <dbReference type="EC" id="2.7.1.4"/>
    </reaction>
</comment>
<organism evidence="7 8">
    <name type="scientific">Stylonychia lemnae</name>
    <name type="common">Ciliate</name>
    <dbReference type="NCBI Taxonomy" id="5949"/>
    <lineage>
        <taxon>Eukaryota</taxon>
        <taxon>Sar</taxon>
        <taxon>Alveolata</taxon>
        <taxon>Ciliophora</taxon>
        <taxon>Intramacronucleata</taxon>
        <taxon>Spirotrichea</taxon>
        <taxon>Stichotrichia</taxon>
        <taxon>Sporadotrichida</taxon>
        <taxon>Oxytrichidae</taxon>
        <taxon>Stylonychinae</taxon>
        <taxon>Stylonychia</taxon>
    </lineage>
</organism>
<dbReference type="EC" id="2.7.1.4" evidence="5"/>
<dbReference type="Proteomes" id="UP000039865">
    <property type="component" value="Unassembled WGS sequence"/>
</dbReference>
<evidence type="ECO:0000313" key="8">
    <source>
        <dbReference type="Proteomes" id="UP000039865"/>
    </source>
</evidence>
<accession>A0A078ATV8</accession>
<dbReference type="InterPro" id="IPR043129">
    <property type="entry name" value="ATPase_NBD"/>
</dbReference>
<dbReference type="CDD" id="cd24067">
    <property type="entry name" value="ASKHA_NBD_ROK_BsFRK-like"/>
    <property type="match status" value="1"/>
</dbReference>
<evidence type="ECO:0000256" key="1">
    <source>
        <dbReference type="ARBA" id="ARBA00001946"/>
    </source>
</evidence>
<dbReference type="PANTHER" id="PTHR42742">
    <property type="entry name" value="TRANSCRIPTIONAL REPRESSOR MPRA"/>
    <property type="match status" value="1"/>
</dbReference>
<evidence type="ECO:0000256" key="6">
    <source>
        <dbReference type="ARBA" id="ARBA00048451"/>
    </source>
</evidence>
<reference evidence="7 8" key="1">
    <citation type="submission" date="2014-06" db="EMBL/GenBank/DDBJ databases">
        <authorList>
            <person name="Swart Estienne"/>
        </authorList>
    </citation>
    <scope>NUCLEOTIDE SEQUENCE [LARGE SCALE GENOMIC DNA]</scope>
    <source>
        <strain evidence="7 8">130c</strain>
    </source>
</reference>
<evidence type="ECO:0000256" key="5">
    <source>
        <dbReference type="ARBA" id="ARBA00038887"/>
    </source>
</evidence>
<dbReference type="GO" id="GO:0046872">
    <property type="term" value="F:metal ion binding"/>
    <property type="evidence" value="ECO:0007669"/>
    <property type="project" value="UniProtKB-KW"/>
</dbReference>